<protein>
    <submittedName>
        <fullName evidence="4">TetR/AcrR family transcriptional regulator C-terminal domain-containing protein</fullName>
    </submittedName>
</protein>
<dbReference type="InterPro" id="IPR004111">
    <property type="entry name" value="Repressor_TetR_C"/>
</dbReference>
<keyword evidence="5" id="KW-1185">Reference proteome</keyword>
<dbReference type="InterPro" id="IPR036271">
    <property type="entry name" value="Tet_transcr_reg_TetR-rel_C_sf"/>
</dbReference>
<evidence type="ECO:0000256" key="1">
    <source>
        <dbReference type="ARBA" id="ARBA00023015"/>
    </source>
</evidence>
<feature type="non-terminal residue" evidence="4">
    <location>
        <position position="1"/>
    </location>
</feature>
<feature type="domain" description="Tetracycline repressor TetR C-terminal" evidence="3">
    <location>
        <begin position="3"/>
        <end position="129"/>
    </location>
</feature>
<evidence type="ECO:0000259" key="3">
    <source>
        <dbReference type="Pfam" id="PF02909"/>
    </source>
</evidence>
<dbReference type="Gene3D" id="1.10.357.10">
    <property type="entry name" value="Tetracycline Repressor, domain 2"/>
    <property type="match status" value="1"/>
</dbReference>
<evidence type="ECO:0000313" key="5">
    <source>
        <dbReference type="Proteomes" id="UP001597045"/>
    </source>
</evidence>
<proteinExistence type="predicted"/>
<dbReference type="EMBL" id="JBHTIS010004258">
    <property type="protein sequence ID" value="MFD1052248.1"/>
    <property type="molecule type" value="Genomic_DNA"/>
</dbReference>
<dbReference type="Proteomes" id="UP001597045">
    <property type="component" value="Unassembled WGS sequence"/>
</dbReference>
<accession>A0ABW3MNQ1</accession>
<keyword evidence="2" id="KW-0804">Transcription</keyword>
<keyword evidence="1" id="KW-0805">Transcription regulation</keyword>
<dbReference type="Pfam" id="PF02909">
    <property type="entry name" value="TetR_C_1"/>
    <property type="match status" value="1"/>
</dbReference>
<sequence length="130" mass="14415">WGTREMIKKHPWHAELVHTRPPAGPNQMRRLDFMLSVLMAGGASLPDAMTYAAMVFQHVFGSGLQEATEARFDTADDPTAHYAVFLDMRERAAREMPTLSAWLSAPSGPSADERFELVLGFLLDGIASRL</sequence>
<name>A0ABW3MNQ1_9PSEU</name>
<evidence type="ECO:0000256" key="2">
    <source>
        <dbReference type="ARBA" id="ARBA00023163"/>
    </source>
</evidence>
<evidence type="ECO:0000313" key="4">
    <source>
        <dbReference type="EMBL" id="MFD1052248.1"/>
    </source>
</evidence>
<gene>
    <name evidence="4" type="ORF">ACFQ1S_45075</name>
</gene>
<dbReference type="SUPFAM" id="SSF48498">
    <property type="entry name" value="Tetracyclin repressor-like, C-terminal domain"/>
    <property type="match status" value="1"/>
</dbReference>
<reference evidence="5" key="1">
    <citation type="journal article" date="2019" name="Int. J. Syst. Evol. Microbiol.">
        <title>The Global Catalogue of Microorganisms (GCM) 10K type strain sequencing project: providing services to taxonomists for standard genome sequencing and annotation.</title>
        <authorList>
            <consortium name="The Broad Institute Genomics Platform"/>
            <consortium name="The Broad Institute Genome Sequencing Center for Infectious Disease"/>
            <person name="Wu L."/>
            <person name="Ma J."/>
        </authorList>
    </citation>
    <scope>NUCLEOTIDE SEQUENCE [LARGE SCALE GENOMIC DNA]</scope>
    <source>
        <strain evidence="5">JCM 31486</strain>
    </source>
</reference>
<comment type="caution">
    <text evidence="4">The sequence shown here is derived from an EMBL/GenBank/DDBJ whole genome shotgun (WGS) entry which is preliminary data.</text>
</comment>
<organism evidence="4 5">
    <name type="scientific">Kibdelosporangium lantanae</name>
    <dbReference type="NCBI Taxonomy" id="1497396"/>
    <lineage>
        <taxon>Bacteria</taxon>
        <taxon>Bacillati</taxon>
        <taxon>Actinomycetota</taxon>
        <taxon>Actinomycetes</taxon>
        <taxon>Pseudonocardiales</taxon>
        <taxon>Pseudonocardiaceae</taxon>
        <taxon>Kibdelosporangium</taxon>
    </lineage>
</organism>